<sequence>MLLMNETLLLWNILLLSFVSVFLFYRELWFSRTFASRFWRDPLFFWLPLPIASLRIFTNFGHNILFGVLCALFHLTYSLLN</sequence>
<dbReference type="AlphaFoldDB" id="T1DP77"/>
<accession>T1DP77</accession>
<proteinExistence type="evidence at transcript level"/>
<evidence type="ECO:0000256" key="1">
    <source>
        <dbReference type="SAM" id="Phobius"/>
    </source>
</evidence>
<feature type="transmembrane region" description="Helical" evidence="1">
    <location>
        <begin position="6"/>
        <end position="26"/>
    </location>
</feature>
<organism evidence="2">
    <name type="scientific">Anopheles aquasalis</name>
    <name type="common">Malaria mosquito</name>
    <dbReference type="NCBI Taxonomy" id="42839"/>
    <lineage>
        <taxon>Eukaryota</taxon>
        <taxon>Metazoa</taxon>
        <taxon>Ecdysozoa</taxon>
        <taxon>Arthropoda</taxon>
        <taxon>Hexapoda</taxon>
        <taxon>Insecta</taxon>
        <taxon>Pterygota</taxon>
        <taxon>Neoptera</taxon>
        <taxon>Endopterygota</taxon>
        <taxon>Diptera</taxon>
        <taxon>Nematocera</taxon>
        <taxon>Culicoidea</taxon>
        <taxon>Culicidae</taxon>
        <taxon>Anophelinae</taxon>
        <taxon>Anopheles</taxon>
    </lineage>
</organism>
<reference evidence="2" key="1">
    <citation type="submission" date="2013-07" db="EMBL/GenBank/DDBJ databases">
        <title>Transcriptome sequencing and developmental regulation of gene expression in Anopheles aquasalis.</title>
        <authorList>
            <consortium name="Brazilian Malaria Network (MCT/CNPq/MS/SCTIE/DECIT/PRONEX 555648/2009-5) and Research Network on Bioactive Molecules from Arthropod Vectors (NAP-MOBIARVE"/>
            <consortium name="University of Sao Paulo)"/>
            <person name="Marinotti O."/>
            <person name="Ribeiro J.M.C."/>
            <person name="Costa-da-Silva A.L."/>
            <person name="Silva M.C.P."/>
            <person name="Lopes A.R."/>
            <person name="Barros M.S."/>
            <person name="Sa-Nunes A."/>
            <person name="Konjin B.B."/>
            <person name="Carvalho E."/>
            <person name="Suesdek L."/>
            <person name="Silva-Neto M.A.C."/>
            <person name="Capurro M.L."/>
        </authorList>
    </citation>
    <scope>NUCLEOTIDE SEQUENCE</scope>
    <source>
        <tissue evidence="2">Whole body</tissue>
    </source>
</reference>
<keyword evidence="1" id="KW-1133">Transmembrane helix</keyword>
<name>T1DP77_ANOAQ</name>
<keyword evidence="1" id="KW-0472">Membrane</keyword>
<dbReference type="EMBL" id="GAMD01002160">
    <property type="protein sequence ID" value="JAA99430.1"/>
    <property type="molecule type" value="mRNA"/>
</dbReference>
<keyword evidence="1" id="KW-0812">Transmembrane</keyword>
<evidence type="ECO:0000313" key="2">
    <source>
        <dbReference type="EMBL" id="JAA99430.1"/>
    </source>
</evidence>
<protein>
    <submittedName>
        <fullName evidence="2">Uncharacterized protein</fullName>
    </submittedName>
</protein>